<name>A0A937XDG8_UNCEI</name>
<evidence type="ECO:0000256" key="1">
    <source>
        <dbReference type="SAM" id="MobiDB-lite"/>
    </source>
</evidence>
<dbReference type="Gene3D" id="3.40.50.2000">
    <property type="entry name" value="Glycogen Phosphorylase B"/>
    <property type="match status" value="1"/>
</dbReference>
<evidence type="ECO:0000313" key="2">
    <source>
        <dbReference type="EMBL" id="MBM3317923.1"/>
    </source>
</evidence>
<protein>
    <recommendedName>
        <fullName evidence="4">Glycosyltransferase family 4 protein</fullName>
    </recommendedName>
</protein>
<organism evidence="2 3">
    <name type="scientific">Eiseniibacteriota bacterium</name>
    <dbReference type="NCBI Taxonomy" id="2212470"/>
    <lineage>
        <taxon>Bacteria</taxon>
        <taxon>Candidatus Eiseniibacteriota</taxon>
    </lineage>
</organism>
<dbReference type="Proteomes" id="UP000748308">
    <property type="component" value="Unassembled WGS sequence"/>
</dbReference>
<accession>A0A937XDG8</accession>
<evidence type="ECO:0000313" key="3">
    <source>
        <dbReference type="Proteomes" id="UP000748308"/>
    </source>
</evidence>
<comment type="caution">
    <text evidence="2">The sequence shown here is derived from an EMBL/GenBank/DDBJ whole genome shotgun (WGS) entry which is preliminary data.</text>
</comment>
<reference evidence="2" key="1">
    <citation type="submission" date="2019-03" db="EMBL/GenBank/DDBJ databases">
        <title>Lake Tanganyika Metagenome-Assembled Genomes (MAGs).</title>
        <authorList>
            <person name="Tran P."/>
        </authorList>
    </citation>
    <scope>NUCLEOTIDE SEQUENCE</scope>
    <source>
        <strain evidence="2">M_DeepCast_400m_m2_100</strain>
    </source>
</reference>
<dbReference type="SUPFAM" id="SSF53756">
    <property type="entry name" value="UDP-Glycosyltransferase/glycogen phosphorylase"/>
    <property type="match status" value="1"/>
</dbReference>
<evidence type="ECO:0008006" key="4">
    <source>
        <dbReference type="Google" id="ProtNLM"/>
    </source>
</evidence>
<dbReference type="AlphaFoldDB" id="A0A937XDG8"/>
<feature type="region of interest" description="Disordered" evidence="1">
    <location>
        <begin position="337"/>
        <end position="356"/>
    </location>
</feature>
<proteinExistence type="predicted"/>
<dbReference type="Gene3D" id="3.40.50.11010">
    <property type="match status" value="1"/>
</dbReference>
<sequence length="408" mass="44036">MKPAGGESARPATTGAAPVVFVANDPWASQWRRKQQLASRLAARRRVYYLDPPFSPLDFARGTRSPGEWLRSPYRCRADASGVRVVRGAWGIPAERFSALVELANAVRQRAWARSCLDRLAREEGLEEAVLICYAPLLHPLAPPLRVRRLVYDAIDDYALLSRARRLGGRIDARMKALAAAADLTLVPDENLRARLRPFARRIVKLPHGVDTRAFRPDAWRGTRFADLRQSPGVKAVFHGTLNERLDQSLLLALLRAGVTLLLAGESTWPRRGVAELRAAGDLRLFGLLPQGDAGALVASADVGIIPYRPLPGVSSLDNLKAAEFLAAGLPVVASGDPQARASPRGGRGGIRDAPRGGITLAAGPEAFVRAVREAGAGGASPGKPPIESRDAVSWEARVRELEALLES</sequence>
<dbReference type="EMBL" id="VGIY01000219">
    <property type="protein sequence ID" value="MBM3317923.1"/>
    <property type="molecule type" value="Genomic_DNA"/>
</dbReference>
<gene>
    <name evidence="2" type="ORF">FJY75_08715</name>
</gene>